<dbReference type="EMBL" id="CAJOAX010012866">
    <property type="protein sequence ID" value="CAF4120398.1"/>
    <property type="molecule type" value="Genomic_DNA"/>
</dbReference>
<accession>A0A815PHW6</accession>
<protein>
    <recommendedName>
        <fullName evidence="1">Integrase catalytic domain-containing protein</fullName>
    </recommendedName>
</protein>
<dbReference type="EMBL" id="CAJNOO010006529">
    <property type="protein sequence ID" value="CAF1449552.1"/>
    <property type="molecule type" value="Genomic_DNA"/>
</dbReference>
<dbReference type="PROSITE" id="PS50994">
    <property type="entry name" value="INTEGRASE"/>
    <property type="match status" value="1"/>
</dbReference>
<organism evidence="2 4">
    <name type="scientific">Rotaria sordida</name>
    <dbReference type="NCBI Taxonomy" id="392033"/>
    <lineage>
        <taxon>Eukaryota</taxon>
        <taxon>Metazoa</taxon>
        <taxon>Spiralia</taxon>
        <taxon>Gnathifera</taxon>
        <taxon>Rotifera</taxon>
        <taxon>Eurotatoria</taxon>
        <taxon>Bdelloidea</taxon>
        <taxon>Philodinida</taxon>
        <taxon>Philodinidae</taxon>
        <taxon>Rotaria</taxon>
    </lineage>
</organism>
<name>A0A815PHW6_9BILA</name>
<comment type="caution">
    <text evidence="2">The sequence shown here is derived from an EMBL/GenBank/DDBJ whole genome shotgun (WGS) entry which is preliminary data.</text>
</comment>
<dbReference type="PANTHER" id="PTHR37984">
    <property type="entry name" value="PROTEIN CBG26694"/>
    <property type="match status" value="1"/>
</dbReference>
<dbReference type="InterPro" id="IPR050951">
    <property type="entry name" value="Retrovirus_Pol_polyprotein"/>
</dbReference>
<dbReference type="OrthoDB" id="425619at2759"/>
<dbReference type="Proteomes" id="UP000663882">
    <property type="component" value="Unassembled WGS sequence"/>
</dbReference>
<dbReference type="AlphaFoldDB" id="A0A815PHW6"/>
<evidence type="ECO:0000259" key="1">
    <source>
        <dbReference type="PROSITE" id="PS50994"/>
    </source>
</evidence>
<proteinExistence type="predicted"/>
<dbReference type="Gene3D" id="3.30.420.10">
    <property type="entry name" value="Ribonuclease H-like superfamily/Ribonuclease H"/>
    <property type="match status" value="1"/>
</dbReference>
<dbReference type="Gene3D" id="1.10.340.70">
    <property type="match status" value="1"/>
</dbReference>
<sequence>MIISLLLSYHDNPLIGGHFAVRRALNKIQQLFWWPNMKLSVIDHIKCFVVCQAYNVSREKRPGFLHPFSLPDGPNQLIEMDFYGLFPTTLQDNKYVLCLTDCCTKFVTAILLPECSAQVTAEVIFKDYICRYGVSKAIIFDQGFSFKNQLMLSLSQLIDYHHILYTPYQPQSNGQVERFNNTFVILIAKLTDYKSSN</sequence>
<dbReference type="InterPro" id="IPR036397">
    <property type="entry name" value="RNaseH_sf"/>
</dbReference>
<feature type="domain" description="Integrase catalytic" evidence="1">
    <location>
        <begin position="70"/>
        <end position="197"/>
    </location>
</feature>
<dbReference type="InterPro" id="IPR001584">
    <property type="entry name" value="Integrase_cat-core"/>
</dbReference>
<dbReference type="SUPFAM" id="SSF53098">
    <property type="entry name" value="Ribonuclease H-like"/>
    <property type="match status" value="1"/>
</dbReference>
<gene>
    <name evidence="3" type="ORF">OTI717_LOCUS34859</name>
    <name evidence="2" type="ORF">RFH988_LOCUS36688</name>
</gene>
<dbReference type="InterPro" id="IPR012337">
    <property type="entry name" value="RNaseH-like_sf"/>
</dbReference>
<evidence type="ECO:0000313" key="2">
    <source>
        <dbReference type="EMBL" id="CAF1449552.1"/>
    </source>
</evidence>
<dbReference type="GO" id="GO:0015074">
    <property type="term" value="P:DNA integration"/>
    <property type="evidence" value="ECO:0007669"/>
    <property type="project" value="InterPro"/>
</dbReference>
<dbReference type="InterPro" id="IPR041588">
    <property type="entry name" value="Integrase_H2C2"/>
</dbReference>
<dbReference type="Proteomes" id="UP000663823">
    <property type="component" value="Unassembled WGS sequence"/>
</dbReference>
<dbReference type="GO" id="GO:0003676">
    <property type="term" value="F:nucleic acid binding"/>
    <property type="evidence" value="ECO:0007669"/>
    <property type="project" value="InterPro"/>
</dbReference>
<evidence type="ECO:0000313" key="3">
    <source>
        <dbReference type="EMBL" id="CAF4120398.1"/>
    </source>
</evidence>
<evidence type="ECO:0000313" key="4">
    <source>
        <dbReference type="Proteomes" id="UP000663882"/>
    </source>
</evidence>
<dbReference type="PANTHER" id="PTHR37984:SF15">
    <property type="entry name" value="INTEGRASE CATALYTIC DOMAIN-CONTAINING PROTEIN"/>
    <property type="match status" value="1"/>
</dbReference>
<dbReference type="Pfam" id="PF17921">
    <property type="entry name" value="Integrase_H2C2"/>
    <property type="match status" value="1"/>
</dbReference>
<reference evidence="2" key="1">
    <citation type="submission" date="2021-02" db="EMBL/GenBank/DDBJ databases">
        <authorList>
            <person name="Nowell W R."/>
        </authorList>
    </citation>
    <scope>NUCLEOTIDE SEQUENCE</scope>
</reference>